<dbReference type="AlphaFoldDB" id="A0A811RXA2"/>
<reference evidence="7" key="1">
    <citation type="submission" date="2020-10" db="EMBL/GenBank/DDBJ databases">
        <authorList>
            <person name="Han B."/>
            <person name="Lu T."/>
            <person name="Zhao Q."/>
            <person name="Huang X."/>
            <person name="Zhao Y."/>
        </authorList>
    </citation>
    <scope>NUCLEOTIDE SEQUENCE</scope>
</reference>
<evidence type="ECO:0000313" key="7">
    <source>
        <dbReference type="EMBL" id="CAD6334595.1"/>
    </source>
</evidence>
<evidence type="ECO:0008006" key="9">
    <source>
        <dbReference type="Google" id="ProtNLM"/>
    </source>
</evidence>
<proteinExistence type="predicted"/>
<dbReference type="PANTHER" id="PTHR47069:SF9">
    <property type="entry name" value="MYB_SANT-LIKE DOMAIN-CONTAINING PROTEIN"/>
    <property type="match status" value="1"/>
</dbReference>
<name>A0A811RXA2_9POAL</name>
<keyword evidence="2" id="KW-0479">Metal-binding</keyword>
<organism evidence="7 8">
    <name type="scientific">Miscanthus lutarioriparius</name>
    <dbReference type="NCBI Taxonomy" id="422564"/>
    <lineage>
        <taxon>Eukaryota</taxon>
        <taxon>Viridiplantae</taxon>
        <taxon>Streptophyta</taxon>
        <taxon>Embryophyta</taxon>
        <taxon>Tracheophyta</taxon>
        <taxon>Spermatophyta</taxon>
        <taxon>Magnoliopsida</taxon>
        <taxon>Liliopsida</taxon>
        <taxon>Poales</taxon>
        <taxon>Poaceae</taxon>
        <taxon>PACMAD clade</taxon>
        <taxon>Panicoideae</taxon>
        <taxon>Andropogonodae</taxon>
        <taxon>Andropogoneae</taxon>
        <taxon>Saccharinae</taxon>
        <taxon>Miscanthus</taxon>
    </lineage>
</organism>
<evidence type="ECO:0000259" key="5">
    <source>
        <dbReference type="Pfam" id="PF13359"/>
    </source>
</evidence>
<feature type="compositionally biased region" description="Low complexity" evidence="3">
    <location>
        <begin position="34"/>
        <end position="43"/>
    </location>
</feature>
<evidence type="ECO:0000259" key="6">
    <source>
        <dbReference type="Pfam" id="PF26138"/>
    </source>
</evidence>
<feature type="region of interest" description="Disordered" evidence="3">
    <location>
        <begin position="1"/>
        <end position="43"/>
    </location>
</feature>
<feature type="domain" description="DUF8040" evidence="6">
    <location>
        <begin position="365"/>
        <end position="456"/>
    </location>
</feature>
<keyword evidence="8" id="KW-1185">Reference proteome</keyword>
<feature type="domain" description="Myb/SANT-like" evidence="4">
    <location>
        <begin position="98"/>
        <end position="160"/>
    </location>
</feature>
<comment type="caution">
    <text evidence="7">The sequence shown here is derived from an EMBL/GenBank/DDBJ whole genome shotgun (WGS) entry which is preliminary data.</text>
</comment>
<dbReference type="Pfam" id="PF26138">
    <property type="entry name" value="DUF8040"/>
    <property type="match status" value="1"/>
</dbReference>
<evidence type="ECO:0000256" key="3">
    <source>
        <dbReference type="SAM" id="MobiDB-lite"/>
    </source>
</evidence>
<dbReference type="InterPro" id="IPR058353">
    <property type="entry name" value="DUF8040"/>
</dbReference>
<feature type="domain" description="DDE Tnp4" evidence="5">
    <location>
        <begin position="491"/>
        <end position="549"/>
    </location>
</feature>
<feature type="compositionally biased region" description="Polar residues" evidence="3">
    <location>
        <begin position="1"/>
        <end position="14"/>
    </location>
</feature>
<dbReference type="InterPro" id="IPR027806">
    <property type="entry name" value="HARBI1_dom"/>
</dbReference>
<evidence type="ECO:0000256" key="1">
    <source>
        <dbReference type="ARBA" id="ARBA00001968"/>
    </source>
</evidence>
<dbReference type="Pfam" id="PF12776">
    <property type="entry name" value="Myb_DNA-bind_3"/>
    <property type="match status" value="1"/>
</dbReference>
<evidence type="ECO:0000256" key="2">
    <source>
        <dbReference type="ARBA" id="ARBA00022723"/>
    </source>
</evidence>
<dbReference type="EMBL" id="CAJGYO010000017">
    <property type="protein sequence ID" value="CAD6334595.1"/>
    <property type="molecule type" value="Genomic_DNA"/>
</dbReference>
<protein>
    <recommendedName>
        <fullName evidence="9">Myb/SANT-like domain-containing protein</fullName>
    </recommendedName>
</protein>
<dbReference type="Proteomes" id="UP000604825">
    <property type="component" value="Unassembled WGS sequence"/>
</dbReference>
<feature type="region of interest" description="Disordered" evidence="3">
    <location>
        <begin position="144"/>
        <end position="174"/>
    </location>
</feature>
<evidence type="ECO:0000259" key="4">
    <source>
        <dbReference type="Pfam" id="PF12776"/>
    </source>
</evidence>
<accession>A0A811RXA2</accession>
<dbReference type="OrthoDB" id="636868at2759"/>
<dbReference type="InterPro" id="IPR024752">
    <property type="entry name" value="Myb/SANT-like_dom"/>
</dbReference>
<gene>
    <name evidence="7" type="ORF">NCGR_LOCUS58693</name>
</gene>
<feature type="region of interest" description="Disordered" evidence="3">
    <location>
        <begin position="193"/>
        <end position="240"/>
    </location>
</feature>
<sequence length="562" mass="63440">MRSSSTLVNRNTRTPIAAAPTPLPVARRPHSSRKSPPLSRRPTPLYRTVRCEARPYSALRDFQGLAHHFQIRYLLFDHRLGITYSAFVYTEMLDLGIGTQGWTNVVRGFNEVTRLGYNKKKCQNKYNELKRLYFNWRDGQTHTGLGRDPLTGEVTADPEWYGASPGESSQPAREKFRRPQCWASWYQLDKTLSSGSPRTPSALSDEPVLPRCGAQPSKRVHREHSINSPRSKKSSKTPSIDDCLEDLSHIIREARSQKSRQATDAEELSQVHQILKQDGYSETDVVFAQTLKLCNNRLRRRAFLNLETKEGSTMSSTDESSYSDTSSDGLSTVIFAAKAVVVLRRLKSIMSQQMPEVNPPCPNPKLSGAQWMQLTLADQTKCIDNLRLMRDAFMHLHDTLLPFGLPSTNKCTSVEALGMYIWTCAHQSASRECKHRFERSLDTVSRKLTAVAEVMYRWAKTVLVPADRKYARVSQKLATYAPWFDGCICAIDGTHIKVEVNREAKVDFFNRKGETTINVCAIVDMDGRFTYVGARKAGACHDMAVLKDCQDDGRFPHPPVGS</sequence>
<comment type="cofactor">
    <cofactor evidence="1">
        <name>a divalent metal cation</name>
        <dbReference type="ChEBI" id="CHEBI:60240"/>
    </cofactor>
</comment>
<dbReference type="PANTHER" id="PTHR47069">
    <property type="match status" value="1"/>
</dbReference>
<dbReference type="Pfam" id="PF13359">
    <property type="entry name" value="DDE_Tnp_4"/>
    <property type="match status" value="1"/>
</dbReference>
<evidence type="ECO:0000313" key="8">
    <source>
        <dbReference type="Proteomes" id="UP000604825"/>
    </source>
</evidence>
<feature type="compositionally biased region" description="Polar residues" evidence="3">
    <location>
        <begin position="193"/>
        <end position="202"/>
    </location>
</feature>
<dbReference type="GO" id="GO:0046872">
    <property type="term" value="F:metal ion binding"/>
    <property type="evidence" value="ECO:0007669"/>
    <property type="project" value="UniProtKB-KW"/>
</dbReference>